<dbReference type="EMBL" id="JAVDQG010000007">
    <property type="protein sequence ID" value="MDR6227030.1"/>
    <property type="molecule type" value="Genomic_DNA"/>
</dbReference>
<proteinExistence type="predicted"/>
<sequence length="52" mass="6078">MGWLRSFVLIEHKSRLGRFASGLAMRFLQEIEDSPPARPTHAHIQLFEQMQL</sequence>
<organism evidence="1 2">
    <name type="scientific">Desmospora profundinema</name>
    <dbReference type="NCBI Taxonomy" id="1571184"/>
    <lineage>
        <taxon>Bacteria</taxon>
        <taxon>Bacillati</taxon>
        <taxon>Bacillota</taxon>
        <taxon>Bacilli</taxon>
        <taxon>Bacillales</taxon>
        <taxon>Thermoactinomycetaceae</taxon>
        <taxon>Desmospora</taxon>
    </lineage>
</organism>
<keyword evidence="2" id="KW-1185">Reference proteome</keyword>
<evidence type="ECO:0000313" key="1">
    <source>
        <dbReference type="EMBL" id="MDR6227030.1"/>
    </source>
</evidence>
<evidence type="ECO:0000313" key="2">
    <source>
        <dbReference type="Proteomes" id="UP001185012"/>
    </source>
</evidence>
<name>A0ABU1IQG7_9BACL</name>
<gene>
    <name evidence="1" type="ORF">JOE21_003042</name>
</gene>
<reference evidence="1 2" key="1">
    <citation type="submission" date="2023-07" db="EMBL/GenBank/DDBJ databases">
        <title>Genomic Encyclopedia of Type Strains, Phase IV (KMG-IV): sequencing the most valuable type-strain genomes for metagenomic binning, comparative biology and taxonomic classification.</title>
        <authorList>
            <person name="Goeker M."/>
        </authorList>
    </citation>
    <scope>NUCLEOTIDE SEQUENCE [LARGE SCALE GENOMIC DNA]</scope>
    <source>
        <strain evidence="1 2">DSM 45903</strain>
    </source>
</reference>
<accession>A0ABU1IQG7</accession>
<comment type="caution">
    <text evidence="1">The sequence shown here is derived from an EMBL/GenBank/DDBJ whole genome shotgun (WGS) entry which is preliminary data.</text>
</comment>
<protein>
    <submittedName>
        <fullName evidence="1">Uncharacterized protein</fullName>
    </submittedName>
</protein>
<dbReference type="Proteomes" id="UP001185012">
    <property type="component" value="Unassembled WGS sequence"/>
</dbReference>